<dbReference type="InterPro" id="IPR038670">
    <property type="entry name" value="HslJ-like_sf"/>
</dbReference>
<proteinExistence type="predicted"/>
<dbReference type="Pfam" id="PF03724">
    <property type="entry name" value="META"/>
    <property type="match status" value="1"/>
</dbReference>
<dbReference type="Proteomes" id="UP000185674">
    <property type="component" value="Chromosome"/>
</dbReference>
<dbReference type="EMBL" id="CP016896">
    <property type="protein sequence ID" value="APV37328.1"/>
    <property type="molecule type" value="Genomic_DNA"/>
</dbReference>
<dbReference type="Gene3D" id="2.40.128.270">
    <property type="match status" value="1"/>
</dbReference>
<dbReference type="PANTHER" id="PTHR35535">
    <property type="entry name" value="HEAT SHOCK PROTEIN HSLJ"/>
    <property type="match status" value="1"/>
</dbReference>
<dbReference type="PANTHER" id="PTHR35535:SF1">
    <property type="entry name" value="HEAT SHOCK PROTEIN HSLJ"/>
    <property type="match status" value="1"/>
</dbReference>
<evidence type="ECO:0000259" key="1">
    <source>
        <dbReference type="Pfam" id="PF03724"/>
    </source>
</evidence>
<organism evidence="2 3">
    <name type="scientific">Acinetobacter soli</name>
    <dbReference type="NCBI Taxonomy" id="487316"/>
    <lineage>
        <taxon>Bacteria</taxon>
        <taxon>Pseudomonadati</taxon>
        <taxon>Pseudomonadota</taxon>
        <taxon>Gammaproteobacteria</taxon>
        <taxon>Moraxellales</taxon>
        <taxon>Moraxellaceae</taxon>
        <taxon>Acinetobacter</taxon>
    </lineage>
</organism>
<protein>
    <recommendedName>
        <fullName evidence="1">DUF306 domain-containing protein</fullName>
    </recommendedName>
</protein>
<reference evidence="2 3" key="1">
    <citation type="submission" date="2016-08" db="EMBL/GenBank/DDBJ databases">
        <title>Complete genome sequence of Acinetobacter baylyi strain GFJ2.</title>
        <authorList>
            <person name="Tabata M."/>
            <person name="Kuboki S."/>
            <person name="Gibu N."/>
            <person name="Kinouchi Y."/>
            <person name="Vangnai A."/>
            <person name="Kasai D."/>
            <person name="Fukuda M."/>
        </authorList>
    </citation>
    <scope>NUCLEOTIDE SEQUENCE [LARGE SCALE GENOMIC DNA]</scope>
    <source>
        <strain evidence="2 3">GFJ2</strain>
    </source>
</reference>
<gene>
    <name evidence="2" type="ORF">BEN76_15500</name>
</gene>
<dbReference type="AlphaFoldDB" id="A0A1P8EM90"/>
<sequence length="162" mass="17324">MIKTWLTGTCLCASVLFTGCAVTPSTSSTDSTTKTVVTSSSSANASTANVLLDRNWTATEINGFQISTQVANKPSLKFDSKTQRFSGTDGCNRMMGSFKADAESLQLGAAASTKMMCPNTDQNISVQYQQALTNVSRYRASPEHLILMDQSGRIVMALDASK</sequence>
<name>A0A1P8EM90_9GAMM</name>
<dbReference type="InterPro" id="IPR005184">
    <property type="entry name" value="DUF306_Meta_HslJ"/>
</dbReference>
<feature type="domain" description="DUF306" evidence="1">
    <location>
        <begin position="51"/>
        <end position="156"/>
    </location>
</feature>
<dbReference type="InterPro" id="IPR053147">
    <property type="entry name" value="Hsp_HslJ-like"/>
</dbReference>
<dbReference type="eggNOG" id="COG3187">
    <property type="taxonomic scope" value="Bacteria"/>
</dbReference>
<dbReference type="PROSITE" id="PS51257">
    <property type="entry name" value="PROKAR_LIPOPROTEIN"/>
    <property type="match status" value="1"/>
</dbReference>
<accession>A0A1P8EM90</accession>
<dbReference type="KEGG" id="asol:BEN76_15500"/>
<dbReference type="STRING" id="487316.BEN76_15500"/>
<dbReference type="RefSeq" id="WP_076033463.1">
    <property type="nucleotide sequence ID" value="NZ_CP016896.1"/>
</dbReference>
<dbReference type="GeneID" id="67512195"/>
<evidence type="ECO:0000313" key="2">
    <source>
        <dbReference type="EMBL" id="APV37328.1"/>
    </source>
</evidence>
<evidence type="ECO:0000313" key="3">
    <source>
        <dbReference type="Proteomes" id="UP000185674"/>
    </source>
</evidence>